<dbReference type="KEGG" id="tps:THAPSDRAFT_5868"/>
<feature type="compositionally biased region" description="Pro residues" evidence="1">
    <location>
        <begin position="19"/>
        <end position="28"/>
    </location>
</feature>
<dbReference type="AlphaFoldDB" id="B8C4W4"/>
<organism evidence="2 3">
    <name type="scientific">Thalassiosira pseudonana</name>
    <name type="common">Marine diatom</name>
    <name type="synonym">Cyclotella nana</name>
    <dbReference type="NCBI Taxonomy" id="35128"/>
    <lineage>
        <taxon>Eukaryota</taxon>
        <taxon>Sar</taxon>
        <taxon>Stramenopiles</taxon>
        <taxon>Ochrophyta</taxon>
        <taxon>Bacillariophyta</taxon>
        <taxon>Coscinodiscophyceae</taxon>
        <taxon>Thalassiosirophycidae</taxon>
        <taxon>Thalassiosirales</taxon>
        <taxon>Thalassiosiraceae</taxon>
        <taxon>Thalassiosira</taxon>
    </lineage>
</organism>
<sequence length="333" mass="36684">MATFVVNDEDDAPSSLPTSLPPPAPLHQPPNANDKPFSTSTHHLTLSTPQDPHHLSPKHTYLRSHLATHFLATPHHLKPRQGGHNSGTLLLHQIGTCCSYCGEMTRFAGSWNGLKQNVCKFGTEHVEDCTGMERGVKEFFRRLNGNVPKSGSKKNGGMSVEEFWRWSAESIGLMVLGGRIFMRTDVVTPHFGGVGRVDGAEVTPSLFSLAAADDMEEVEEANDDKRCIAATETTLTRFSNNSKEHDNIRLSGGSNNTFANCWEADVASISTIQQETTTFAKQSMNSQRLVKHHGKKNILDCHLIYQSTSQLIDCQTLTHSGSISIHPKEKNNK</sequence>
<name>B8C4W4_THAPS</name>
<dbReference type="PaxDb" id="35128-Thaps5868"/>
<feature type="region of interest" description="Disordered" evidence="1">
    <location>
        <begin position="1"/>
        <end position="57"/>
    </location>
</feature>
<gene>
    <name evidence="2" type="ORF">THAPSDRAFT_5868</name>
</gene>
<proteinExistence type="predicted"/>
<evidence type="ECO:0000313" key="3">
    <source>
        <dbReference type="Proteomes" id="UP000001449"/>
    </source>
</evidence>
<dbReference type="GeneID" id="7448359"/>
<protein>
    <submittedName>
        <fullName evidence="2">Uncharacterized protein</fullName>
    </submittedName>
</protein>
<reference evidence="2 3" key="2">
    <citation type="journal article" date="2008" name="Nature">
        <title>The Phaeodactylum genome reveals the evolutionary history of diatom genomes.</title>
        <authorList>
            <person name="Bowler C."/>
            <person name="Allen A.E."/>
            <person name="Badger J.H."/>
            <person name="Grimwood J."/>
            <person name="Jabbari K."/>
            <person name="Kuo A."/>
            <person name="Maheswari U."/>
            <person name="Martens C."/>
            <person name="Maumus F."/>
            <person name="Otillar R.P."/>
            <person name="Rayko E."/>
            <person name="Salamov A."/>
            <person name="Vandepoele K."/>
            <person name="Beszteri B."/>
            <person name="Gruber A."/>
            <person name="Heijde M."/>
            <person name="Katinka M."/>
            <person name="Mock T."/>
            <person name="Valentin K."/>
            <person name="Verret F."/>
            <person name="Berges J.A."/>
            <person name="Brownlee C."/>
            <person name="Cadoret J.P."/>
            <person name="Chiovitti A."/>
            <person name="Choi C.J."/>
            <person name="Coesel S."/>
            <person name="De Martino A."/>
            <person name="Detter J.C."/>
            <person name="Durkin C."/>
            <person name="Falciatore A."/>
            <person name="Fournet J."/>
            <person name="Haruta M."/>
            <person name="Huysman M.J."/>
            <person name="Jenkins B.D."/>
            <person name="Jiroutova K."/>
            <person name="Jorgensen R.E."/>
            <person name="Joubert Y."/>
            <person name="Kaplan A."/>
            <person name="Kroger N."/>
            <person name="Kroth P.G."/>
            <person name="La Roche J."/>
            <person name="Lindquist E."/>
            <person name="Lommer M."/>
            <person name="Martin-Jezequel V."/>
            <person name="Lopez P.J."/>
            <person name="Lucas S."/>
            <person name="Mangogna M."/>
            <person name="McGinnis K."/>
            <person name="Medlin L.K."/>
            <person name="Montsant A."/>
            <person name="Oudot-Le Secq M.P."/>
            <person name="Napoli C."/>
            <person name="Obornik M."/>
            <person name="Parker M.S."/>
            <person name="Petit J.L."/>
            <person name="Porcel B.M."/>
            <person name="Poulsen N."/>
            <person name="Robison M."/>
            <person name="Rychlewski L."/>
            <person name="Rynearson T.A."/>
            <person name="Schmutz J."/>
            <person name="Shapiro H."/>
            <person name="Siaut M."/>
            <person name="Stanley M."/>
            <person name="Sussman M.R."/>
            <person name="Taylor A.R."/>
            <person name="Vardi A."/>
            <person name="von Dassow P."/>
            <person name="Vyverman W."/>
            <person name="Willis A."/>
            <person name="Wyrwicz L.S."/>
            <person name="Rokhsar D.S."/>
            <person name="Weissenbach J."/>
            <person name="Armbrust E.V."/>
            <person name="Green B.R."/>
            <person name="Van de Peer Y."/>
            <person name="Grigoriev I.V."/>
        </authorList>
    </citation>
    <scope>NUCLEOTIDE SEQUENCE [LARGE SCALE GENOMIC DNA]</scope>
    <source>
        <strain evidence="2 3">CCMP1335</strain>
    </source>
</reference>
<dbReference type="InParanoid" id="B8C4W4"/>
<dbReference type="HOGENOM" id="CLU_835471_0_0_1"/>
<evidence type="ECO:0000256" key="1">
    <source>
        <dbReference type="SAM" id="MobiDB-lite"/>
    </source>
</evidence>
<feature type="compositionally biased region" description="Low complexity" evidence="1">
    <location>
        <begin position="38"/>
        <end position="48"/>
    </location>
</feature>
<evidence type="ECO:0000313" key="2">
    <source>
        <dbReference type="EMBL" id="EED91401.1"/>
    </source>
</evidence>
<dbReference type="RefSeq" id="XP_002291294.1">
    <property type="nucleotide sequence ID" value="XM_002291258.1"/>
</dbReference>
<dbReference type="Proteomes" id="UP000001449">
    <property type="component" value="Chromosome 6"/>
</dbReference>
<reference evidence="2 3" key="1">
    <citation type="journal article" date="2004" name="Science">
        <title>The genome of the diatom Thalassiosira pseudonana: ecology, evolution, and metabolism.</title>
        <authorList>
            <person name="Armbrust E.V."/>
            <person name="Berges J.A."/>
            <person name="Bowler C."/>
            <person name="Green B.R."/>
            <person name="Martinez D."/>
            <person name="Putnam N.H."/>
            <person name="Zhou S."/>
            <person name="Allen A.E."/>
            <person name="Apt K.E."/>
            <person name="Bechner M."/>
            <person name="Brzezinski M.A."/>
            <person name="Chaal B.K."/>
            <person name="Chiovitti A."/>
            <person name="Davis A.K."/>
            <person name="Demarest M.S."/>
            <person name="Detter J.C."/>
            <person name="Glavina T."/>
            <person name="Goodstein D."/>
            <person name="Hadi M.Z."/>
            <person name="Hellsten U."/>
            <person name="Hildebrand M."/>
            <person name="Jenkins B.D."/>
            <person name="Jurka J."/>
            <person name="Kapitonov V.V."/>
            <person name="Kroger N."/>
            <person name="Lau W.W."/>
            <person name="Lane T.W."/>
            <person name="Larimer F.W."/>
            <person name="Lippmeier J.C."/>
            <person name="Lucas S."/>
            <person name="Medina M."/>
            <person name="Montsant A."/>
            <person name="Obornik M."/>
            <person name="Parker M.S."/>
            <person name="Palenik B."/>
            <person name="Pazour G.J."/>
            <person name="Richardson P.M."/>
            <person name="Rynearson T.A."/>
            <person name="Saito M.A."/>
            <person name="Schwartz D.C."/>
            <person name="Thamatrakoln K."/>
            <person name="Valentin K."/>
            <person name="Vardi A."/>
            <person name="Wilkerson F.P."/>
            <person name="Rokhsar D.S."/>
        </authorList>
    </citation>
    <scope>NUCLEOTIDE SEQUENCE [LARGE SCALE GENOMIC DNA]</scope>
    <source>
        <strain evidence="2 3">CCMP1335</strain>
    </source>
</reference>
<dbReference type="EMBL" id="CM000643">
    <property type="protein sequence ID" value="EED91401.1"/>
    <property type="molecule type" value="Genomic_DNA"/>
</dbReference>
<keyword evidence="3" id="KW-1185">Reference proteome</keyword>
<accession>B8C4W4</accession>